<dbReference type="SUPFAM" id="SSF48439">
    <property type="entry name" value="Protein prenylyltransferase"/>
    <property type="match status" value="1"/>
</dbReference>
<dbReference type="Gene3D" id="1.25.40.120">
    <property type="entry name" value="Protein prenylyltransferase"/>
    <property type="match status" value="1"/>
</dbReference>
<proteinExistence type="inferred from homology"/>
<dbReference type="InParanoid" id="A0A5J5EU44"/>
<feature type="region of interest" description="Disordered" evidence="5">
    <location>
        <begin position="1"/>
        <end position="22"/>
    </location>
</feature>
<evidence type="ECO:0008006" key="8">
    <source>
        <dbReference type="Google" id="ProtNLM"/>
    </source>
</evidence>
<dbReference type="PROSITE" id="PS51147">
    <property type="entry name" value="PFTA"/>
    <property type="match status" value="1"/>
</dbReference>
<dbReference type="InterPro" id="IPR002088">
    <property type="entry name" value="Prenyl_trans_a"/>
</dbReference>
<dbReference type="GO" id="GO:0008318">
    <property type="term" value="F:protein prenyltransferase activity"/>
    <property type="evidence" value="ECO:0007669"/>
    <property type="project" value="InterPro"/>
</dbReference>
<dbReference type="GO" id="GO:0005737">
    <property type="term" value="C:cytoplasm"/>
    <property type="evidence" value="ECO:0007669"/>
    <property type="project" value="TreeGrafter"/>
</dbReference>
<comment type="similarity">
    <text evidence="1">Belongs to the protein prenyltransferase subunit alpha family.</text>
</comment>
<keyword evidence="7" id="KW-1185">Reference proteome</keyword>
<organism evidence="6 7">
    <name type="scientific">Sphaerosporella brunnea</name>
    <dbReference type="NCBI Taxonomy" id="1250544"/>
    <lineage>
        <taxon>Eukaryota</taxon>
        <taxon>Fungi</taxon>
        <taxon>Dikarya</taxon>
        <taxon>Ascomycota</taxon>
        <taxon>Pezizomycotina</taxon>
        <taxon>Pezizomycetes</taxon>
        <taxon>Pezizales</taxon>
        <taxon>Pyronemataceae</taxon>
        <taxon>Sphaerosporella</taxon>
    </lineage>
</organism>
<keyword evidence="2" id="KW-0637">Prenyltransferase</keyword>
<dbReference type="Proteomes" id="UP000326924">
    <property type="component" value="Unassembled WGS sequence"/>
</dbReference>
<dbReference type="AlphaFoldDB" id="A0A5J5EU44"/>
<keyword evidence="4" id="KW-0677">Repeat</keyword>
<dbReference type="Pfam" id="PF01239">
    <property type="entry name" value="PPTA"/>
    <property type="match status" value="1"/>
</dbReference>
<evidence type="ECO:0000256" key="5">
    <source>
        <dbReference type="SAM" id="MobiDB-lite"/>
    </source>
</evidence>
<evidence type="ECO:0000256" key="4">
    <source>
        <dbReference type="ARBA" id="ARBA00022737"/>
    </source>
</evidence>
<dbReference type="PANTHER" id="PTHR11129">
    <property type="entry name" value="PROTEIN FARNESYLTRANSFERASE ALPHA SUBUNIT/RAB GERANYLGERANYL TRANSFERASE ALPHA SUBUNIT"/>
    <property type="match status" value="1"/>
</dbReference>
<evidence type="ECO:0000256" key="2">
    <source>
        <dbReference type="ARBA" id="ARBA00022602"/>
    </source>
</evidence>
<accession>A0A5J5EU44</accession>
<keyword evidence="3" id="KW-0808">Transferase</keyword>
<gene>
    <name evidence="6" type="ORF">FN846DRAFT_954340</name>
</gene>
<dbReference type="OrthoDB" id="5358702at2759"/>
<reference evidence="6 7" key="1">
    <citation type="submission" date="2019-09" db="EMBL/GenBank/DDBJ databases">
        <title>Draft genome of the ectomycorrhizal ascomycete Sphaerosporella brunnea.</title>
        <authorList>
            <consortium name="DOE Joint Genome Institute"/>
            <person name="Benucci G.M."/>
            <person name="Marozzi G."/>
            <person name="Antonielli L."/>
            <person name="Sanchez S."/>
            <person name="Marco P."/>
            <person name="Wang X."/>
            <person name="Falini L.B."/>
            <person name="Barry K."/>
            <person name="Haridas S."/>
            <person name="Lipzen A."/>
            <person name="Labutti K."/>
            <person name="Grigoriev I.V."/>
            <person name="Murat C."/>
            <person name="Martin F."/>
            <person name="Albertini E."/>
            <person name="Donnini D."/>
            <person name="Bonito G."/>
        </authorList>
    </citation>
    <scope>NUCLEOTIDE SEQUENCE [LARGE SCALE GENOMIC DNA]</scope>
    <source>
        <strain evidence="6 7">Sb_GMNB300</strain>
    </source>
</reference>
<dbReference type="EMBL" id="VXIS01000121">
    <property type="protein sequence ID" value="KAA8903167.1"/>
    <property type="molecule type" value="Genomic_DNA"/>
</dbReference>
<dbReference type="PANTHER" id="PTHR11129:SF3">
    <property type="entry name" value="PROTEIN PRENYLTRANSFERASE ALPHA SUBUNIT REPEAT-CONTAINING PROTEIN 1"/>
    <property type="match status" value="1"/>
</dbReference>
<protein>
    <recommendedName>
        <fullName evidence="8">Protein prenylyltransferase</fullName>
    </recommendedName>
</protein>
<evidence type="ECO:0000313" key="7">
    <source>
        <dbReference type="Proteomes" id="UP000326924"/>
    </source>
</evidence>
<comment type="caution">
    <text evidence="6">The sequence shown here is derived from an EMBL/GenBank/DDBJ whole genome shotgun (WGS) entry which is preliminary data.</text>
</comment>
<sequence length="342" mass="38383">MSSPSPPAALPPASPTPLPPITAPPPPLEYTTLLAFFHTHRHTPSQISLLPAPYTEILSSPPHLGIPKQCLITAFVHARRIFQLYPSPSPRELLDATTILLLAASEHLTALNTRKRYFHTHLAAGEELVWLESLLTSPLPRHNKSPLLWAHRRWVLSCVSAASTAATSTTTTELDIVRKSAEVHPRNYYAWNHARWVVERFAGAAQEEEDQEVERQLSFCWRHAEDVGVWAFLGWLLERCERVQTVEKVVVEAVEYAREVAPGHESVWCTLRTLVGRVSPAARERVLEMLEKCGSVEGMGEERAREIVLEERAVTWIRRFGQREKPPVISPPDRGHGNGAST</sequence>
<evidence type="ECO:0000313" key="6">
    <source>
        <dbReference type="EMBL" id="KAA8903167.1"/>
    </source>
</evidence>
<name>A0A5J5EU44_9PEZI</name>
<evidence type="ECO:0000256" key="1">
    <source>
        <dbReference type="ARBA" id="ARBA00006734"/>
    </source>
</evidence>
<evidence type="ECO:0000256" key="3">
    <source>
        <dbReference type="ARBA" id="ARBA00022679"/>
    </source>
</evidence>
<dbReference type="FunCoup" id="A0A5J5EU44">
    <property type="interactions" value="4"/>
</dbReference>